<proteinExistence type="predicted"/>
<dbReference type="Proteomes" id="UP000019438">
    <property type="component" value="Chromosome"/>
</dbReference>
<gene>
    <name evidence="2" type="ORF">GbCGDNIH3_0181</name>
</gene>
<evidence type="ECO:0000256" key="1">
    <source>
        <dbReference type="SAM" id="SignalP"/>
    </source>
</evidence>
<dbReference type="PROSITE" id="PS51257">
    <property type="entry name" value="PROKAR_LIPOPROTEIN"/>
    <property type="match status" value="1"/>
</dbReference>
<name>A0AAN0RBX3_9PROT</name>
<organism evidence="2 3">
    <name type="scientific">Granulibacter bethesdensis</name>
    <dbReference type="NCBI Taxonomy" id="364410"/>
    <lineage>
        <taxon>Bacteria</taxon>
        <taxon>Pseudomonadati</taxon>
        <taxon>Pseudomonadota</taxon>
        <taxon>Alphaproteobacteria</taxon>
        <taxon>Acetobacterales</taxon>
        <taxon>Acetobacteraceae</taxon>
        <taxon>Granulibacter</taxon>
    </lineage>
</organism>
<feature type="signal peptide" evidence="1">
    <location>
        <begin position="1"/>
        <end position="20"/>
    </location>
</feature>
<evidence type="ECO:0000313" key="2">
    <source>
        <dbReference type="EMBL" id="AHJ61930.1"/>
    </source>
</evidence>
<sequence>MMSCKNYVARVLPMVAILFAAAGCGQNVTQKENKLAAAGFVPHLPDTPARLASMKTLPPHKFIRQVRNGQMLYVYSDPTLCGCVYVGDQKAYSNYRHEVFEQHLADEQQATASMDQDYAMEWSAWGPWSPFYYY</sequence>
<feature type="chain" id="PRO_5042869896" description="Secreted protein" evidence="1">
    <location>
        <begin position="21"/>
        <end position="134"/>
    </location>
</feature>
<dbReference type="KEGG" id="gbc:GbCGDNIH3_0181"/>
<dbReference type="AlphaFoldDB" id="A0AAN0RBX3"/>
<keyword evidence="1" id="KW-0732">Signal</keyword>
<accession>A0AAN0RBX3</accession>
<evidence type="ECO:0008006" key="4">
    <source>
        <dbReference type="Google" id="ProtNLM"/>
    </source>
</evidence>
<evidence type="ECO:0000313" key="3">
    <source>
        <dbReference type="Proteomes" id="UP000019438"/>
    </source>
</evidence>
<dbReference type="EMBL" id="CP003181">
    <property type="protein sequence ID" value="AHJ61930.1"/>
    <property type="molecule type" value="Genomic_DNA"/>
</dbReference>
<reference evidence="3" key="1">
    <citation type="submission" date="2012-06" db="EMBL/GenBank/DDBJ databases">
        <title>Genome analysis of multiple Granulibacter bethesdensis isolates demonstrates substantial genome diversity.</title>
        <authorList>
            <person name="Greenberg D.E."/>
            <person name="Porcella S.F."/>
            <person name="Zarember K."/>
            <person name="Zelazny A.M."/>
            <person name="Bruno D."/>
            <person name="Martens C."/>
            <person name="Barbian K.D."/>
            <person name="Jaske E."/>
            <person name="Holland S.M."/>
        </authorList>
    </citation>
    <scope>NUCLEOTIDE SEQUENCE [LARGE SCALE GENOMIC DNA]</scope>
    <source>
        <strain evidence="3">CGDNIH3</strain>
    </source>
</reference>
<protein>
    <recommendedName>
        <fullName evidence="4">Secreted protein</fullName>
    </recommendedName>
</protein>